<evidence type="ECO:0000256" key="3">
    <source>
        <dbReference type="ARBA" id="ARBA00022692"/>
    </source>
</evidence>
<dbReference type="CDD" id="cd17313">
    <property type="entry name" value="MFS_SLC45_SUC"/>
    <property type="match status" value="1"/>
</dbReference>
<dbReference type="GO" id="GO:0008506">
    <property type="term" value="F:sucrose:proton symporter activity"/>
    <property type="evidence" value="ECO:0007669"/>
    <property type="project" value="TreeGrafter"/>
</dbReference>
<dbReference type="AlphaFoldDB" id="A0A091QU91"/>
<proteinExistence type="predicted"/>
<feature type="transmembrane region" description="Helical" evidence="6">
    <location>
        <begin position="65"/>
        <end position="83"/>
    </location>
</feature>
<evidence type="ECO:0000313" key="8">
    <source>
        <dbReference type="Proteomes" id="UP000053369"/>
    </source>
</evidence>
<keyword evidence="8" id="KW-1185">Reference proteome</keyword>
<dbReference type="KEGG" id="mui:104536170"/>
<reference evidence="7 8" key="1">
    <citation type="submission" date="2014-04" db="EMBL/GenBank/DDBJ databases">
        <title>Genome evolution of avian class.</title>
        <authorList>
            <person name="Zhang G."/>
            <person name="Li C."/>
        </authorList>
    </citation>
    <scope>NUCLEOTIDE SEQUENCE [LARGE SCALE GENOMIC DNA]</scope>
    <source>
        <strain evidence="7">BGI_N332</strain>
    </source>
</reference>
<gene>
    <name evidence="7" type="ORF">N332_05617</name>
</gene>
<evidence type="ECO:0000256" key="2">
    <source>
        <dbReference type="ARBA" id="ARBA00022448"/>
    </source>
</evidence>
<feature type="transmembrane region" description="Helical" evidence="6">
    <location>
        <begin position="122"/>
        <end position="139"/>
    </location>
</feature>
<dbReference type="Proteomes" id="UP000053369">
    <property type="component" value="Unassembled WGS sequence"/>
</dbReference>
<keyword evidence="2" id="KW-0813">Transport</keyword>
<feature type="transmembrane region" description="Helical" evidence="6">
    <location>
        <begin position="442"/>
        <end position="465"/>
    </location>
</feature>
<dbReference type="Gene3D" id="1.20.1250.20">
    <property type="entry name" value="MFS general substrate transporter like domains"/>
    <property type="match status" value="1"/>
</dbReference>
<protein>
    <submittedName>
        <fullName evidence="7">Membrane-associated transporter protein</fullName>
    </submittedName>
</protein>
<dbReference type="EMBL" id="KK803023">
    <property type="protein sequence ID" value="KFQ30156.1"/>
    <property type="molecule type" value="Genomic_DNA"/>
</dbReference>
<feature type="transmembrane region" description="Helical" evidence="6">
    <location>
        <begin position="159"/>
        <end position="177"/>
    </location>
</feature>
<feature type="transmembrane region" description="Helical" evidence="6">
    <location>
        <begin position="235"/>
        <end position="252"/>
    </location>
</feature>
<evidence type="ECO:0000256" key="5">
    <source>
        <dbReference type="ARBA" id="ARBA00023136"/>
    </source>
</evidence>
<feature type="transmembrane region" description="Helical" evidence="6">
    <location>
        <begin position="385"/>
        <end position="405"/>
    </location>
</feature>
<feature type="transmembrane region" description="Helical" evidence="6">
    <location>
        <begin position="89"/>
        <end position="110"/>
    </location>
</feature>
<accession>A0A091QU91</accession>
<dbReference type="OrthoDB" id="28755at2759"/>
<feature type="transmembrane region" description="Helical" evidence="6">
    <location>
        <begin position="417"/>
        <end position="436"/>
    </location>
</feature>
<keyword evidence="3 6" id="KW-0812">Transmembrane</keyword>
<evidence type="ECO:0000256" key="4">
    <source>
        <dbReference type="ARBA" id="ARBA00022989"/>
    </source>
</evidence>
<dbReference type="GO" id="GO:0016020">
    <property type="term" value="C:membrane"/>
    <property type="evidence" value="ECO:0007669"/>
    <property type="project" value="UniProtKB-SubCell"/>
</dbReference>
<dbReference type="PANTHER" id="PTHR19432">
    <property type="entry name" value="SUGAR TRANSPORTER"/>
    <property type="match status" value="1"/>
</dbReference>
<evidence type="ECO:0000313" key="7">
    <source>
        <dbReference type="EMBL" id="KFQ30156.1"/>
    </source>
</evidence>
<feature type="transmembrane region" description="Helical" evidence="6">
    <location>
        <begin position="198"/>
        <end position="215"/>
    </location>
</feature>
<evidence type="ECO:0000256" key="1">
    <source>
        <dbReference type="ARBA" id="ARBA00004141"/>
    </source>
</evidence>
<feature type="transmembrane region" description="Helical" evidence="6">
    <location>
        <begin position="335"/>
        <end position="356"/>
    </location>
</feature>
<evidence type="ECO:0000256" key="6">
    <source>
        <dbReference type="SAM" id="Phobius"/>
    </source>
</evidence>
<name>A0A091QU91_9AVES</name>
<organism evidence="7 8">
    <name type="scientific">Mesitornis unicolor</name>
    <name type="common">brown roatelo</name>
    <dbReference type="NCBI Taxonomy" id="54374"/>
    <lineage>
        <taxon>Eukaryota</taxon>
        <taxon>Metazoa</taxon>
        <taxon>Chordata</taxon>
        <taxon>Craniata</taxon>
        <taxon>Vertebrata</taxon>
        <taxon>Euteleostomi</taxon>
        <taxon>Archelosauria</taxon>
        <taxon>Archosauria</taxon>
        <taxon>Dinosauria</taxon>
        <taxon>Saurischia</taxon>
        <taxon>Theropoda</taxon>
        <taxon>Coelurosauria</taxon>
        <taxon>Aves</taxon>
        <taxon>Neognathae</taxon>
        <taxon>Neoaves</taxon>
        <taxon>Columbimorphae</taxon>
        <taxon>Mesitornithiformes</taxon>
        <taxon>Mesitornithidae</taxon>
        <taxon>Mesitornis</taxon>
    </lineage>
</organism>
<dbReference type="InterPro" id="IPR036259">
    <property type="entry name" value="MFS_trans_sf"/>
</dbReference>
<keyword evidence="4 6" id="KW-1133">Transmembrane helix</keyword>
<comment type="subcellular location">
    <subcellularLocation>
        <location evidence="1">Membrane</location>
        <topology evidence="1">Multi-pass membrane protein</topology>
    </subcellularLocation>
</comment>
<sequence length="546" mass="60042">MTLTKESFYGTLPQSSDVAKADMNSTREKEEALLQSVTRTGAVVPSKRAVGRLIMHSMAMFGREFCYAVEAAFVTPVLLSVGLPKNLYSLVWLISPILGFVLQPVVGSASDHCTCSWGRRRPYILGLGIVMLLGMALYLNGDVMISAFISGRDKQRTWAIVITMLGVVLFDFAADFIDGPIKAYLFDVCSHEDKEKGLHYHALFTGLGGALGYLTGAMDWGKTVLAHSLASEFQVIFFFAALVFLICLTVHLRSIPEVPLRYENEETKFLLEVTESYKYSSIEEEIKNGYLKSTCTEIKAATKPGKCTITSPTEDQRQMTFKSLMKALLSMPPHYRYLCVSHLFGWMAFLSNMLFFTDFMGQVVYRGSPYAPHNSTLYLTYKTGVEVGCWGLCINAVSSSVYSYVQKILLPYIGLKGLYFIGYLLFGLGTGLIGLFPNVYSTLALCSLFGVMSSTLYTVPFHLIAEYHREEENLKLKDGDPSGEHGRGKGIDCAALTCMVQLAQIILGVGLGLLVSVAGSAVTVISASTVALIGCCFVAFCVRYVE</sequence>
<dbReference type="SUPFAM" id="SSF103473">
    <property type="entry name" value="MFS general substrate transporter"/>
    <property type="match status" value="1"/>
</dbReference>
<feature type="transmembrane region" description="Helical" evidence="6">
    <location>
        <begin position="521"/>
        <end position="545"/>
    </location>
</feature>
<dbReference type="PANTHER" id="PTHR19432:SF34">
    <property type="entry name" value="MEMBRANE-ASSOCIATED TRANSPORTER PROTEIN"/>
    <property type="match status" value="1"/>
</dbReference>
<feature type="transmembrane region" description="Helical" evidence="6">
    <location>
        <begin position="493"/>
        <end position="515"/>
    </location>
</feature>
<dbReference type="Pfam" id="PF13347">
    <property type="entry name" value="MFS_2"/>
    <property type="match status" value="1"/>
</dbReference>
<keyword evidence="5 6" id="KW-0472">Membrane</keyword>